<keyword evidence="3" id="KW-1185">Reference proteome</keyword>
<dbReference type="InterPro" id="IPR010657">
    <property type="entry name" value="ImpA_N"/>
</dbReference>
<dbReference type="AlphaFoldDB" id="A0A4P6L736"/>
<dbReference type="Proteomes" id="UP000290637">
    <property type="component" value="Chromosome"/>
</dbReference>
<dbReference type="EMBL" id="CP035913">
    <property type="protein sequence ID" value="QBE66712.1"/>
    <property type="molecule type" value="Genomic_DNA"/>
</dbReference>
<dbReference type="PANTHER" id="PTHR37951:SF1">
    <property type="entry name" value="TYPE VI SECRETION SYSTEM COMPONENT TSSA1"/>
    <property type="match status" value="1"/>
</dbReference>
<evidence type="ECO:0000259" key="1">
    <source>
        <dbReference type="Pfam" id="PF06812"/>
    </source>
</evidence>
<evidence type="ECO:0000313" key="3">
    <source>
        <dbReference type="Proteomes" id="UP000290637"/>
    </source>
</evidence>
<dbReference type="NCBIfam" id="TIGR03363">
    <property type="entry name" value="VI_chp_8"/>
    <property type="match status" value="1"/>
</dbReference>
<dbReference type="PANTHER" id="PTHR37951">
    <property type="entry name" value="CYTOPLASMIC PROTEIN-RELATED"/>
    <property type="match status" value="1"/>
</dbReference>
<dbReference type="InterPro" id="IPR017740">
    <property type="entry name" value="TssA-like"/>
</dbReference>
<dbReference type="KEGG" id="plue:EWM63_30200"/>
<reference evidence="2 3" key="1">
    <citation type="submission" date="2019-02" db="EMBL/GenBank/DDBJ databases">
        <title>Draft Genome Sequences of Six Type Strains of the Genus Massilia.</title>
        <authorList>
            <person name="Miess H."/>
            <person name="Frediansyhah A."/>
            <person name="Gross H."/>
        </authorList>
    </citation>
    <scope>NUCLEOTIDE SEQUENCE [LARGE SCALE GENOMIC DNA]</scope>
    <source>
        <strain evidence="2 3">DSM 17473</strain>
    </source>
</reference>
<organism evidence="2 3">
    <name type="scientific">Pseudoduganella lutea</name>
    <dbReference type="NCBI Taxonomy" id="321985"/>
    <lineage>
        <taxon>Bacteria</taxon>
        <taxon>Pseudomonadati</taxon>
        <taxon>Pseudomonadota</taxon>
        <taxon>Betaproteobacteria</taxon>
        <taxon>Burkholderiales</taxon>
        <taxon>Oxalobacteraceae</taxon>
        <taxon>Telluria group</taxon>
        <taxon>Pseudoduganella</taxon>
    </lineage>
</organism>
<feature type="domain" description="ImpA N-terminal" evidence="1">
    <location>
        <begin position="28"/>
        <end position="149"/>
    </location>
</feature>
<proteinExistence type="predicted"/>
<accession>A0A4P6L736</accession>
<dbReference type="OrthoDB" id="9771118at2"/>
<sequence length="366" mass="38768">MRGGATRVFYSSGNGAMEMIDIGILGQAVSDDAPCGPNLEYDPAFQELERNLVGKPEVQYGVTVTPAVPPDWKLVRRQAVELLGRTRDLRIAVPLARALLALDGVPGLASGLQAIDGMLEAHWDDLHPQLDADDGNDPTLRINSLAPLADTATVLRELNEASFVALPGLGPLSLRQLDYASGEAAVPAGQTAMAPASIDKALQAMSQEPMQETLRQVLAAATQAHASVMRIEATLVRRVGNAQALNLAPLLRPLARIGATLQPYVQPEAAGPEGGDAAGDTGGTGAIATAPTAVAGISGEVRDRDDVIKTLDKLLDYYQRQEPSSPVPLLLERAKRLVPKTFIEVMEDLAPDGVKQLLVIRGPLQE</sequence>
<dbReference type="Pfam" id="PF06812">
    <property type="entry name" value="ImpA_N"/>
    <property type="match status" value="1"/>
</dbReference>
<protein>
    <submittedName>
        <fullName evidence="2">Type VI secretion system protein TssA</fullName>
    </submittedName>
</protein>
<name>A0A4P6L736_9BURK</name>
<gene>
    <name evidence="2" type="primary">tssA</name>
    <name evidence="2" type="ORF">EWM63_30200</name>
</gene>
<evidence type="ECO:0000313" key="2">
    <source>
        <dbReference type="EMBL" id="QBE66712.1"/>
    </source>
</evidence>